<gene>
    <name evidence="4" type="ORF">LZ495_42125</name>
</gene>
<comment type="similarity">
    <text evidence="1">Belongs to the thiolase-like superfamily. Thiolase family.</text>
</comment>
<evidence type="ECO:0000256" key="3">
    <source>
        <dbReference type="ARBA" id="ARBA00023315"/>
    </source>
</evidence>
<accession>A0AA41QBL5</accession>
<evidence type="ECO:0000256" key="2">
    <source>
        <dbReference type="ARBA" id="ARBA00022679"/>
    </source>
</evidence>
<dbReference type="SUPFAM" id="SSF53901">
    <property type="entry name" value="Thiolase-like"/>
    <property type="match status" value="2"/>
</dbReference>
<keyword evidence="2" id="KW-0808">Transferase</keyword>
<keyword evidence="5" id="KW-1185">Reference proteome</keyword>
<dbReference type="AlphaFoldDB" id="A0AA41QBL5"/>
<dbReference type="Gene3D" id="3.40.47.10">
    <property type="match status" value="1"/>
</dbReference>
<dbReference type="PANTHER" id="PTHR18919:SF139">
    <property type="entry name" value="THIOLASE-LIKE PROTEIN TYPE 1 ADDITIONAL C-TERMINAL DOMAIN-CONTAINING PROTEIN"/>
    <property type="match status" value="1"/>
</dbReference>
<dbReference type="RefSeq" id="WP_235058552.1">
    <property type="nucleotide sequence ID" value="NZ_JAKFHA010000060.1"/>
</dbReference>
<dbReference type="EMBL" id="JAKFHA010000060">
    <property type="protein sequence ID" value="MCF2533787.1"/>
    <property type="molecule type" value="Genomic_DNA"/>
</dbReference>
<evidence type="ECO:0000313" key="4">
    <source>
        <dbReference type="EMBL" id="MCF2533787.1"/>
    </source>
</evidence>
<organism evidence="4 5">
    <name type="scientific">Yinghuangia soli</name>
    <dbReference type="NCBI Taxonomy" id="2908204"/>
    <lineage>
        <taxon>Bacteria</taxon>
        <taxon>Bacillati</taxon>
        <taxon>Actinomycetota</taxon>
        <taxon>Actinomycetes</taxon>
        <taxon>Kitasatosporales</taxon>
        <taxon>Streptomycetaceae</taxon>
        <taxon>Yinghuangia</taxon>
    </lineage>
</organism>
<evidence type="ECO:0000313" key="5">
    <source>
        <dbReference type="Proteomes" id="UP001165378"/>
    </source>
</evidence>
<dbReference type="Proteomes" id="UP001165378">
    <property type="component" value="Unassembled WGS sequence"/>
</dbReference>
<reference evidence="4" key="1">
    <citation type="submission" date="2022-01" db="EMBL/GenBank/DDBJ databases">
        <title>Genome-Based Taxonomic Classification of the Phylum Actinobacteria.</title>
        <authorList>
            <person name="Gao Y."/>
        </authorList>
    </citation>
    <scope>NUCLEOTIDE SEQUENCE</scope>
    <source>
        <strain evidence="4">KLBMP 8922</strain>
    </source>
</reference>
<protein>
    <recommendedName>
        <fullName evidence="6">Acetyl-CoA acetyltransferase</fullName>
    </recommendedName>
</protein>
<proteinExistence type="inferred from homology"/>
<sequence>MVLDPRTPVLVGVAAVQQRVDAPGGGLDAVELMAQASEAAADDAGPGAKLLGALDRVLIPRGMWGPGDPGRRIAERFGARGARTLVAELGVLQQTLLTHAETLIAAGNADVVLVTGAEAAYRDRRLRGTGRPAIAHPLPNTPPDQVLSPVGDILHRIEIDRGLPVPVRQYAILESALRYAQGLSVEEHAAEVAALWSRFADRAVDNPDAWHRAPVPAGAIAAASPANPMLARPYTRSHCSRAGVDQVAGLVLCSAEAAERFGVPRDRWVFPWAAAESNQMIPVVARAQLHRSPGFAAVGSWLAAYTGVSAADATYVDLYSCFPAAVRIQRAELGLEEREDLTVTGGMSFAGGPLNSYALQSTVSMAKQLRTDPAATGLVTCISGMVTKQAGAMWSATPPETPFHGEDLSARTAEAATVCEVVGDYRGLGAVDGYTVVEGPEGPTVAIAVVAVPGGARTVATSDDPNVVAAFCDGEWVGRHVHVNEAELAL</sequence>
<dbReference type="GO" id="GO:0016747">
    <property type="term" value="F:acyltransferase activity, transferring groups other than amino-acyl groups"/>
    <property type="evidence" value="ECO:0007669"/>
    <property type="project" value="UniProtKB-ARBA"/>
</dbReference>
<evidence type="ECO:0008006" key="6">
    <source>
        <dbReference type="Google" id="ProtNLM"/>
    </source>
</evidence>
<keyword evidence="3" id="KW-0012">Acyltransferase</keyword>
<name>A0AA41QBL5_9ACTN</name>
<dbReference type="PANTHER" id="PTHR18919">
    <property type="entry name" value="ACETYL-COA C-ACYLTRANSFERASE"/>
    <property type="match status" value="1"/>
</dbReference>
<dbReference type="InterPro" id="IPR016039">
    <property type="entry name" value="Thiolase-like"/>
</dbReference>
<evidence type="ECO:0000256" key="1">
    <source>
        <dbReference type="ARBA" id="ARBA00010982"/>
    </source>
</evidence>
<comment type="caution">
    <text evidence="4">The sequence shown here is derived from an EMBL/GenBank/DDBJ whole genome shotgun (WGS) entry which is preliminary data.</text>
</comment>
<dbReference type="Gene3D" id="2.40.50.840">
    <property type="match status" value="1"/>
</dbReference>